<dbReference type="EMBL" id="JAPQKI010000004">
    <property type="protein sequence ID" value="KAJ5103107.1"/>
    <property type="molecule type" value="Genomic_DNA"/>
</dbReference>
<proteinExistence type="predicted"/>
<sequence length="166" mass="18703">MVLLLIEEMITVGTDFHILLRMINSFVRSPGGSRSVEKEPLGRFLCSRFASMFLSSAYVDILFAIRMSFYAAPLDTGYSATKILQNVIPEHLDFLYSYLAPYPEYTEIIYMLADLIQKAAQIYQAHAANMPDAMIGKLVQSFLKETSTFNTGSPGGHILIWPFFIV</sequence>
<dbReference type="RefSeq" id="XP_056476487.1">
    <property type="nucleotide sequence ID" value="XM_056616130.1"/>
</dbReference>
<accession>A0A9W9FMW6</accession>
<keyword evidence="2" id="KW-1185">Reference proteome</keyword>
<reference evidence="1" key="1">
    <citation type="submission" date="2022-11" db="EMBL/GenBank/DDBJ databases">
        <authorList>
            <person name="Petersen C."/>
        </authorList>
    </citation>
    <scope>NUCLEOTIDE SEQUENCE</scope>
    <source>
        <strain evidence="1">IBT 30761</strain>
    </source>
</reference>
<dbReference type="AlphaFoldDB" id="A0A9W9FMW6"/>
<name>A0A9W9FMW6_9EURO</name>
<evidence type="ECO:0000313" key="1">
    <source>
        <dbReference type="EMBL" id="KAJ5103107.1"/>
    </source>
</evidence>
<reference evidence="1" key="2">
    <citation type="journal article" date="2023" name="IMA Fungus">
        <title>Comparative genomic study of the Penicillium genus elucidates a diverse pangenome and 15 lateral gene transfer events.</title>
        <authorList>
            <person name="Petersen C."/>
            <person name="Sorensen T."/>
            <person name="Nielsen M.R."/>
            <person name="Sondergaard T.E."/>
            <person name="Sorensen J.L."/>
            <person name="Fitzpatrick D.A."/>
            <person name="Frisvad J.C."/>
            <person name="Nielsen K.L."/>
        </authorList>
    </citation>
    <scope>NUCLEOTIDE SEQUENCE</scope>
    <source>
        <strain evidence="1">IBT 30761</strain>
    </source>
</reference>
<comment type="caution">
    <text evidence="1">The sequence shown here is derived from an EMBL/GenBank/DDBJ whole genome shotgun (WGS) entry which is preliminary data.</text>
</comment>
<gene>
    <name evidence="1" type="ORF">N7532_003636</name>
</gene>
<dbReference type="GeneID" id="81355109"/>
<dbReference type="OrthoDB" id="5386330at2759"/>
<dbReference type="Proteomes" id="UP001149074">
    <property type="component" value="Unassembled WGS sequence"/>
</dbReference>
<evidence type="ECO:0000313" key="2">
    <source>
        <dbReference type="Proteomes" id="UP001149074"/>
    </source>
</evidence>
<organism evidence="1 2">
    <name type="scientific">Penicillium argentinense</name>
    <dbReference type="NCBI Taxonomy" id="1131581"/>
    <lineage>
        <taxon>Eukaryota</taxon>
        <taxon>Fungi</taxon>
        <taxon>Dikarya</taxon>
        <taxon>Ascomycota</taxon>
        <taxon>Pezizomycotina</taxon>
        <taxon>Eurotiomycetes</taxon>
        <taxon>Eurotiomycetidae</taxon>
        <taxon>Eurotiales</taxon>
        <taxon>Aspergillaceae</taxon>
        <taxon>Penicillium</taxon>
    </lineage>
</organism>
<protein>
    <submittedName>
        <fullName evidence="1">Uncharacterized protein</fullName>
    </submittedName>
</protein>